<evidence type="ECO:0000256" key="1">
    <source>
        <dbReference type="SAM" id="MobiDB-lite"/>
    </source>
</evidence>
<feature type="domain" description="Heterokaryon incompatibility" evidence="2">
    <location>
        <begin position="20"/>
        <end position="105"/>
    </location>
</feature>
<gene>
    <name evidence="3" type="ORF">S40285_08264</name>
</gene>
<reference evidence="3 4" key="1">
    <citation type="journal article" date="2014" name="BMC Genomics">
        <title>Comparative genome sequencing reveals chemotype-specific gene clusters in the toxigenic black mold Stachybotrys.</title>
        <authorList>
            <person name="Semeiks J."/>
            <person name="Borek D."/>
            <person name="Otwinowski Z."/>
            <person name="Grishin N.V."/>
        </authorList>
    </citation>
    <scope>NUCLEOTIDE SEQUENCE [LARGE SCALE GENOMIC DNA]</scope>
    <source>
        <strain evidence="3 4">IBT 40285</strain>
    </source>
</reference>
<dbReference type="OrthoDB" id="5241264at2759"/>
<organism evidence="3 4">
    <name type="scientific">Stachybotrys chlorohalonatus (strain IBT 40285)</name>
    <dbReference type="NCBI Taxonomy" id="1283841"/>
    <lineage>
        <taxon>Eukaryota</taxon>
        <taxon>Fungi</taxon>
        <taxon>Dikarya</taxon>
        <taxon>Ascomycota</taxon>
        <taxon>Pezizomycotina</taxon>
        <taxon>Sordariomycetes</taxon>
        <taxon>Hypocreomycetidae</taxon>
        <taxon>Hypocreales</taxon>
        <taxon>Stachybotryaceae</taxon>
        <taxon>Stachybotrys</taxon>
    </lineage>
</organism>
<protein>
    <recommendedName>
        <fullName evidence="2">Heterokaryon incompatibility domain-containing protein</fullName>
    </recommendedName>
</protein>
<sequence length="756" mass="85473">MKLLDIVRREVVDFFHPPPYAVLSHTWSAPSPSSTEWILDRTSQQWLPCDKRLLGVILEARSRDICYLWVESLCVDRASNRDVQLAVSCAANRLKRSTVCLAYLEDLSTGPGTPSDDDWSRCSYWKRAWTVPEVIVPPRVEFFDKDWNHCGSKSSPDILPLLSRITNIPAKVLLDPSALSDVCLAARISWFADKLTSRDEDAAYALLPLVGSGLYVEYGEGGERAFLRLMEALVDHTRDGSIFAWRSNDRESVRGLLAHSPSEFRHFSTKSAIISKAAWKLDGKVSVSNKGIWVQSHFYKHGSAIMMEIGQQHQDDALARVGVCVRCWNGTYVRVDPASETRITEQGFPMEIRIAPNLGPRTAANATAGFASIDQSASITSQTSVLPLRPAPHPDLGALDYLDQTIPQVQPTHDLFQRKRKRSIVPVPPTPHREIYFKSPWTISEDQDYDSCYGESENESDVTSSTVSSEDEIDEDDGQEKMQLDDVTVGEYARKLMHGFPGLRTEMLSYSYNHVQEWLASARYTRPPNHRLPPRKRARTSNCESVLTMAKEAAEEESDFVVLPHSNGYYHLACPYYLHDPSKNPKCLLHCSLRSVEGVIQHLKTKHEEPPWCAICAQVFSHPAERDAHTRKRACQWNDTLQAEGLNAYKQAKLSTRDRAYLGEEKRWKRVWSTVFPGTKLPNSPYLEEGVAREVSMVRDYWASNGEAHVSRYLDAYGVLEDHEIEKDVLIAGSSHIMMVDLLTKIVKEHRKVSST</sequence>
<dbReference type="PANTHER" id="PTHR10622:SF12">
    <property type="entry name" value="HET DOMAIN-CONTAINING PROTEIN"/>
    <property type="match status" value="1"/>
</dbReference>
<dbReference type="InterPro" id="IPR010730">
    <property type="entry name" value="HET"/>
</dbReference>
<dbReference type="OMA" id="CFREWNG"/>
<evidence type="ECO:0000259" key="2">
    <source>
        <dbReference type="Pfam" id="PF06985"/>
    </source>
</evidence>
<dbReference type="Proteomes" id="UP000028524">
    <property type="component" value="Unassembled WGS sequence"/>
</dbReference>
<dbReference type="HOGENOM" id="CLU_368482_0_0_1"/>
<dbReference type="EMBL" id="KL660924">
    <property type="protein sequence ID" value="KFA60436.1"/>
    <property type="molecule type" value="Genomic_DNA"/>
</dbReference>
<dbReference type="InParanoid" id="A0A084Q901"/>
<dbReference type="AlphaFoldDB" id="A0A084Q901"/>
<dbReference type="PANTHER" id="PTHR10622">
    <property type="entry name" value="HET DOMAIN-CONTAINING PROTEIN"/>
    <property type="match status" value="1"/>
</dbReference>
<dbReference type="Pfam" id="PF06985">
    <property type="entry name" value="HET"/>
    <property type="match status" value="1"/>
</dbReference>
<dbReference type="STRING" id="1283841.A0A084Q901"/>
<accession>A0A084Q901</accession>
<feature type="compositionally biased region" description="Acidic residues" evidence="1">
    <location>
        <begin position="469"/>
        <end position="478"/>
    </location>
</feature>
<name>A0A084Q901_STAC4</name>
<evidence type="ECO:0000313" key="3">
    <source>
        <dbReference type="EMBL" id="KFA60436.1"/>
    </source>
</evidence>
<evidence type="ECO:0000313" key="4">
    <source>
        <dbReference type="Proteomes" id="UP000028524"/>
    </source>
</evidence>
<proteinExistence type="predicted"/>
<keyword evidence="4" id="KW-1185">Reference proteome</keyword>
<feature type="region of interest" description="Disordered" evidence="1">
    <location>
        <begin position="448"/>
        <end position="480"/>
    </location>
</feature>